<dbReference type="Gene3D" id="1.10.10.10">
    <property type="entry name" value="Winged helix-like DNA-binding domain superfamily/Winged helix DNA-binding domain"/>
    <property type="match status" value="1"/>
</dbReference>
<evidence type="ECO:0000313" key="7">
    <source>
        <dbReference type="Proteomes" id="UP000179786"/>
    </source>
</evidence>
<dbReference type="FunFam" id="3.40.190.290:FF:000001">
    <property type="entry name" value="Transcriptional regulator, LysR family"/>
    <property type="match status" value="1"/>
</dbReference>
<dbReference type="InterPro" id="IPR036390">
    <property type="entry name" value="WH_DNA-bd_sf"/>
</dbReference>
<dbReference type="CDD" id="cd08422">
    <property type="entry name" value="PBP2_CrgA_like"/>
    <property type="match status" value="1"/>
</dbReference>
<evidence type="ECO:0000256" key="1">
    <source>
        <dbReference type="ARBA" id="ARBA00009437"/>
    </source>
</evidence>
<dbReference type="Gene3D" id="3.40.190.290">
    <property type="match status" value="1"/>
</dbReference>
<dbReference type="GO" id="GO:0043565">
    <property type="term" value="F:sequence-specific DNA binding"/>
    <property type="evidence" value="ECO:0007669"/>
    <property type="project" value="TreeGrafter"/>
</dbReference>
<dbReference type="InterPro" id="IPR058163">
    <property type="entry name" value="LysR-type_TF_proteobact-type"/>
</dbReference>
<dbReference type="STRING" id="1859457.BET10_00480"/>
<dbReference type="SUPFAM" id="SSF46785">
    <property type="entry name" value="Winged helix' DNA-binding domain"/>
    <property type="match status" value="1"/>
</dbReference>
<name>A0A1S1MPJ0_9GAMM</name>
<dbReference type="Pfam" id="PF03466">
    <property type="entry name" value="LysR_substrate"/>
    <property type="match status" value="1"/>
</dbReference>
<dbReference type="RefSeq" id="WP_070987614.1">
    <property type="nucleotide sequence ID" value="NZ_MKJU01000035.1"/>
</dbReference>
<accession>A0A1S1MPJ0</accession>
<dbReference type="SUPFAM" id="SSF53850">
    <property type="entry name" value="Periplasmic binding protein-like II"/>
    <property type="match status" value="1"/>
</dbReference>
<evidence type="ECO:0000313" key="6">
    <source>
        <dbReference type="EMBL" id="OHU87127.1"/>
    </source>
</evidence>
<dbReference type="PANTHER" id="PTHR30537">
    <property type="entry name" value="HTH-TYPE TRANSCRIPTIONAL REGULATOR"/>
    <property type="match status" value="1"/>
</dbReference>
<evidence type="ECO:0000256" key="4">
    <source>
        <dbReference type="ARBA" id="ARBA00023163"/>
    </source>
</evidence>
<keyword evidence="7" id="KW-1185">Reference proteome</keyword>
<dbReference type="PANTHER" id="PTHR30537:SF5">
    <property type="entry name" value="HTH-TYPE TRANSCRIPTIONAL ACTIVATOR TTDR-RELATED"/>
    <property type="match status" value="1"/>
</dbReference>
<dbReference type="GO" id="GO:0003700">
    <property type="term" value="F:DNA-binding transcription factor activity"/>
    <property type="evidence" value="ECO:0007669"/>
    <property type="project" value="InterPro"/>
</dbReference>
<dbReference type="InterPro" id="IPR036388">
    <property type="entry name" value="WH-like_DNA-bd_sf"/>
</dbReference>
<evidence type="ECO:0000256" key="2">
    <source>
        <dbReference type="ARBA" id="ARBA00023015"/>
    </source>
</evidence>
<keyword evidence="2" id="KW-0805">Transcription regulation</keyword>
<dbReference type="AlphaFoldDB" id="A0A1S1MPJ0"/>
<organism evidence="6 7">
    <name type="scientific">Pseudoalteromonas amylolytica</name>
    <dbReference type="NCBI Taxonomy" id="1859457"/>
    <lineage>
        <taxon>Bacteria</taxon>
        <taxon>Pseudomonadati</taxon>
        <taxon>Pseudomonadota</taxon>
        <taxon>Gammaproteobacteria</taxon>
        <taxon>Alteromonadales</taxon>
        <taxon>Pseudoalteromonadaceae</taxon>
        <taxon>Pseudoalteromonas</taxon>
    </lineage>
</organism>
<dbReference type="InterPro" id="IPR000847">
    <property type="entry name" value="LysR_HTH_N"/>
</dbReference>
<gene>
    <name evidence="6" type="ORF">BET10_00480</name>
</gene>
<dbReference type="GO" id="GO:0006351">
    <property type="term" value="P:DNA-templated transcription"/>
    <property type="evidence" value="ECO:0007669"/>
    <property type="project" value="TreeGrafter"/>
</dbReference>
<keyword evidence="4" id="KW-0804">Transcription</keyword>
<proteinExistence type="inferred from homology"/>
<dbReference type="PRINTS" id="PR00039">
    <property type="entry name" value="HTHLYSR"/>
</dbReference>
<protein>
    <submittedName>
        <fullName evidence="6">LysR family transcriptional regulator</fullName>
    </submittedName>
</protein>
<sequence>MDRVDLLKAFVTVATEGSFTKAADKLDTSNQLVSKYVSQLESYLGARLFNRTTRRIHLTEAGEQCLQYAKHILEGISDMEGHVGQFQLEAKGLLRVSAPVSFSTLHLASLLRDFKQAHPGVSIDLQLSDRKVDVVEEGFDVALRIGNLSSSSLVAKKIAPIRLVMCASPAYLAEHGEPKHPSELKEGHYLRYSYMDYSQNDSPLINTLKQRSQKGDVSLVVNNGEILAEAAIGGQGYVLQPTFIVSRALQQGTLKIILNDYEPAPTALYALYPHRKLMSHKLRVFIDFLSNYFGQPPYWDSFE</sequence>
<keyword evidence="3" id="KW-0238">DNA-binding</keyword>
<dbReference type="OrthoDB" id="9786526at2"/>
<dbReference type="FunFam" id="1.10.10.10:FF:000001">
    <property type="entry name" value="LysR family transcriptional regulator"/>
    <property type="match status" value="1"/>
</dbReference>
<dbReference type="EMBL" id="MKJU01000035">
    <property type="protein sequence ID" value="OHU87127.1"/>
    <property type="molecule type" value="Genomic_DNA"/>
</dbReference>
<dbReference type="Pfam" id="PF00126">
    <property type="entry name" value="HTH_1"/>
    <property type="match status" value="1"/>
</dbReference>
<comment type="similarity">
    <text evidence="1">Belongs to the LysR transcriptional regulatory family.</text>
</comment>
<dbReference type="Proteomes" id="UP000179786">
    <property type="component" value="Unassembled WGS sequence"/>
</dbReference>
<evidence type="ECO:0000259" key="5">
    <source>
        <dbReference type="PROSITE" id="PS50931"/>
    </source>
</evidence>
<dbReference type="InterPro" id="IPR005119">
    <property type="entry name" value="LysR_subst-bd"/>
</dbReference>
<comment type="caution">
    <text evidence="6">The sequence shown here is derived from an EMBL/GenBank/DDBJ whole genome shotgun (WGS) entry which is preliminary data.</text>
</comment>
<dbReference type="PROSITE" id="PS50931">
    <property type="entry name" value="HTH_LYSR"/>
    <property type="match status" value="1"/>
</dbReference>
<reference evidence="6 7" key="1">
    <citation type="submission" date="2016-09" db="EMBL/GenBank/DDBJ databases">
        <title>Pseudoalteromonas amylolytica sp. nov., isolated from the surface seawater.</title>
        <authorList>
            <person name="Wu Y.-H."/>
            <person name="Cheng H."/>
            <person name="Jin X.-B."/>
            <person name="Wang C.-S."/>
            <person name="Xu X.-W."/>
        </authorList>
    </citation>
    <scope>NUCLEOTIDE SEQUENCE [LARGE SCALE GENOMIC DNA]</scope>
    <source>
        <strain evidence="6 7">JW1</strain>
    </source>
</reference>
<feature type="domain" description="HTH lysR-type" evidence="5">
    <location>
        <begin position="1"/>
        <end position="59"/>
    </location>
</feature>
<evidence type="ECO:0000256" key="3">
    <source>
        <dbReference type="ARBA" id="ARBA00023125"/>
    </source>
</evidence>